<organism evidence="8 9">
    <name type="scientific">Paraclostridium sordellii</name>
    <name type="common">Clostridium sordellii</name>
    <dbReference type="NCBI Taxonomy" id="1505"/>
    <lineage>
        <taxon>Bacteria</taxon>
        <taxon>Bacillati</taxon>
        <taxon>Bacillota</taxon>
        <taxon>Clostridia</taxon>
        <taxon>Peptostreptococcales</taxon>
        <taxon>Peptostreptococcaceae</taxon>
        <taxon>Paraclostridium</taxon>
    </lineage>
</organism>
<feature type="transmembrane region" description="Helical" evidence="7">
    <location>
        <begin position="86"/>
        <end position="106"/>
    </location>
</feature>
<dbReference type="PIRSF" id="PIRSF006060">
    <property type="entry name" value="AA_transporter"/>
    <property type="match status" value="1"/>
</dbReference>
<feature type="transmembrane region" description="Helical" evidence="7">
    <location>
        <begin position="162"/>
        <end position="187"/>
    </location>
</feature>
<keyword evidence="4 7" id="KW-0812">Transmembrane</keyword>
<sequence>MAGNTNNAKKLTLVPLVLMIFTSVFGFANMPRAFFLMGYAAIPWYILSAVLFFIPYAFMMAEYGSAFKKESGGMYSWMEKSVGPKYAFVGTFMWYASYIIWMVNVASTLWIPLSNAIVGYDATSTWSLFGLSSVQTLGIIGALWIVLVTYVSTKGIEKITKVTSIGGTAVALLNLVLLIGGVAVVAMNKGEFAEPIHNVAKAFTNSPNPAYQTPVTVLSFLTFAIFAFGGLEVLGGLVDQTENAEKTFPKGLTLAAIVISIGYALGIFACGMFTNWSDILSSGNVNMANVAYVLMQNLGYQLGVAFGASEATSLVMGAWVARFVGLSMFLALSGAFFTLTYSPLKTLIEGAPKEVWPGKLGEIKNGMPINAMIVQAIIVIAMILLVSFGGSSASEFFKILVLMTNVAMTIPYMFLSSAFPAFKKKQLEGKVDKEFVVYKSVGMATTFAVIIGILVGFANVFTVIEPALSSPAGISKSLTMIGGPVLFGLIGFLLYSRYDRKYGRKSNNNDKKAS</sequence>
<feature type="transmembrane region" description="Helical" evidence="7">
    <location>
        <begin position="42"/>
        <end position="65"/>
    </location>
</feature>
<feature type="transmembrane region" description="Helical" evidence="7">
    <location>
        <begin position="478"/>
        <end position="495"/>
    </location>
</feature>
<feature type="transmembrane region" description="Helical" evidence="7">
    <location>
        <begin position="217"/>
        <end position="239"/>
    </location>
</feature>
<evidence type="ECO:0000256" key="7">
    <source>
        <dbReference type="SAM" id="Phobius"/>
    </source>
</evidence>
<reference evidence="8 9" key="1">
    <citation type="submission" date="2015-01" db="EMBL/GenBank/DDBJ databases">
        <authorList>
            <person name="Aslett A.Martin."/>
            <person name="De Silva Nishadi"/>
        </authorList>
    </citation>
    <scope>NUCLEOTIDE SEQUENCE [LARGE SCALE GENOMIC DNA]</scope>
    <source>
        <strain evidence="8 9">R28058</strain>
    </source>
</reference>
<dbReference type="GO" id="GO:0022857">
    <property type="term" value="F:transmembrane transporter activity"/>
    <property type="evidence" value="ECO:0007669"/>
    <property type="project" value="InterPro"/>
</dbReference>
<dbReference type="InterPro" id="IPR050367">
    <property type="entry name" value="APC_superfamily"/>
</dbReference>
<dbReference type="RefSeq" id="WP_055334801.1">
    <property type="nucleotide sequence ID" value="NZ_CDNI01000003.1"/>
</dbReference>
<dbReference type="Pfam" id="PF13520">
    <property type="entry name" value="AA_permease_2"/>
    <property type="match status" value="1"/>
</dbReference>
<feature type="transmembrane region" description="Helical" evidence="7">
    <location>
        <begin position="126"/>
        <end position="150"/>
    </location>
</feature>
<evidence type="ECO:0000256" key="1">
    <source>
        <dbReference type="ARBA" id="ARBA00004651"/>
    </source>
</evidence>
<comment type="subcellular location">
    <subcellularLocation>
        <location evidence="1">Cell membrane</location>
        <topology evidence="1">Multi-pass membrane protein</topology>
    </subcellularLocation>
</comment>
<evidence type="ECO:0000313" key="8">
    <source>
        <dbReference type="EMBL" id="CEQ02591.1"/>
    </source>
</evidence>
<feature type="transmembrane region" description="Helical" evidence="7">
    <location>
        <begin position="319"/>
        <end position="339"/>
    </location>
</feature>
<feature type="transmembrane region" description="Helical" evidence="7">
    <location>
        <begin position="436"/>
        <end position="458"/>
    </location>
</feature>
<accession>A0A0C7Q0P0</accession>
<feature type="transmembrane region" description="Helical" evidence="7">
    <location>
        <begin position="12"/>
        <end position="30"/>
    </location>
</feature>
<dbReference type="OrthoDB" id="92719at2"/>
<evidence type="ECO:0000313" key="9">
    <source>
        <dbReference type="Proteomes" id="UP000049127"/>
    </source>
</evidence>
<dbReference type="PANTHER" id="PTHR42770:SF15">
    <property type="entry name" value="GLUTAMATE_GAMMA-AMINOBUTYRATE ANTIPORTER-RELATED"/>
    <property type="match status" value="1"/>
</dbReference>
<evidence type="ECO:0000256" key="6">
    <source>
        <dbReference type="ARBA" id="ARBA00023136"/>
    </source>
</evidence>
<feature type="transmembrane region" description="Helical" evidence="7">
    <location>
        <begin position="396"/>
        <end position="415"/>
    </location>
</feature>
<dbReference type="NCBIfam" id="NF011775">
    <property type="entry name" value="PRK15238.1"/>
    <property type="match status" value="1"/>
</dbReference>
<proteinExistence type="predicted"/>
<dbReference type="Gene3D" id="1.20.1740.10">
    <property type="entry name" value="Amino acid/polyamine transporter I"/>
    <property type="match status" value="1"/>
</dbReference>
<dbReference type="PANTHER" id="PTHR42770">
    <property type="entry name" value="AMINO ACID TRANSPORTER-RELATED"/>
    <property type="match status" value="1"/>
</dbReference>
<dbReference type="GO" id="GO:0005886">
    <property type="term" value="C:plasma membrane"/>
    <property type="evidence" value="ECO:0007669"/>
    <property type="project" value="UniProtKB-SubCell"/>
</dbReference>
<name>A0A0C7Q0P0_PARSO</name>
<feature type="transmembrane region" description="Helical" evidence="7">
    <location>
        <begin position="369"/>
        <end position="390"/>
    </location>
</feature>
<keyword evidence="3" id="KW-1003">Cell membrane</keyword>
<protein>
    <submittedName>
        <fullName evidence="8">Amino acid permease family protein</fullName>
    </submittedName>
</protein>
<evidence type="ECO:0000256" key="3">
    <source>
        <dbReference type="ARBA" id="ARBA00022475"/>
    </source>
</evidence>
<evidence type="ECO:0000256" key="4">
    <source>
        <dbReference type="ARBA" id="ARBA00022692"/>
    </source>
</evidence>
<dbReference type="InterPro" id="IPR002293">
    <property type="entry name" value="AA/rel_permease1"/>
</dbReference>
<dbReference type="EMBL" id="CEKZ01000003">
    <property type="protein sequence ID" value="CEQ02591.1"/>
    <property type="molecule type" value="Genomic_DNA"/>
</dbReference>
<dbReference type="Proteomes" id="UP000049127">
    <property type="component" value="Unassembled WGS sequence"/>
</dbReference>
<keyword evidence="6 7" id="KW-0472">Membrane</keyword>
<feature type="transmembrane region" description="Helical" evidence="7">
    <location>
        <begin position="251"/>
        <end position="274"/>
    </location>
</feature>
<dbReference type="AlphaFoldDB" id="A0A0C7Q0P0"/>
<keyword evidence="2" id="KW-0813">Transport</keyword>
<evidence type="ECO:0000256" key="5">
    <source>
        <dbReference type="ARBA" id="ARBA00022989"/>
    </source>
</evidence>
<keyword evidence="5 7" id="KW-1133">Transmembrane helix</keyword>
<evidence type="ECO:0000256" key="2">
    <source>
        <dbReference type="ARBA" id="ARBA00022448"/>
    </source>
</evidence>
<gene>
    <name evidence="8" type="primary">yjeM_1</name>
    <name evidence="8" type="ORF">R28058_03241</name>
</gene>